<dbReference type="SMART" id="SM00640">
    <property type="entry name" value="Glyco_32"/>
    <property type="match status" value="1"/>
</dbReference>
<keyword evidence="2 4" id="KW-0378">Hydrolase</keyword>
<evidence type="ECO:0000259" key="5">
    <source>
        <dbReference type="Pfam" id="PF00251"/>
    </source>
</evidence>
<dbReference type="AlphaFoldDB" id="A0A198AKA6"/>
<feature type="domain" description="Glycosyl hydrolase family 32 N-terminal" evidence="5">
    <location>
        <begin position="1"/>
        <end position="324"/>
    </location>
</feature>
<dbReference type="SUPFAM" id="SSF75005">
    <property type="entry name" value="Arabinanase/levansucrase/invertase"/>
    <property type="match status" value="1"/>
</dbReference>
<dbReference type="InterPro" id="IPR001362">
    <property type="entry name" value="Glyco_hydro_32"/>
</dbReference>
<dbReference type="GO" id="GO:0005737">
    <property type="term" value="C:cytoplasm"/>
    <property type="evidence" value="ECO:0007669"/>
    <property type="project" value="TreeGrafter"/>
</dbReference>
<dbReference type="InterPro" id="IPR013148">
    <property type="entry name" value="Glyco_hydro_32_N"/>
</dbReference>
<reference evidence="7 8" key="1">
    <citation type="submission" date="2016-05" db="EMBL/GenBank/DDBJ databases">
        <title>Paenibacillus sp. 1ZS3-15 nov., isolated from the rhizosphere soil.</title>
        <authorList>
            <person name="Zhang X.X."/>
            <person name="Zhang J."/>
        </authorList>
    </citation>
    <scope>NUCLEOTIDE SEQUENCE [LARGE SCALE GENOMIC DNA]</scope>
    <source>
        <strain evidence="7 8">1ZS3-15</strain>
    </source>
</reference>
<dbReference type="CDD" id="cd18622">
    <property type="entry name" value="GH32_Inu-like"/>
    <property type="match status" value="1"/>
</dbReference>
<dbReference type="GO" id="GO:0004575">
    <property type="term" value="F:sucrose alpha-glucosidase activity"/>
    <property type="evidence" value="ECO:0007669"/>
    <property type="project" value="TreeGrafter"/>
</dbReference>
<name>A0A198AKA6_9BACL</name>
<dbReference type="PANTHER" id="PTHR42800:SF1">
    <property type="entry name" value="EXOINULINASE INUD (AFU_ORTHOLOGUE AFUA_5G00480)"/>
    <property type="match status" value="1"/>
</dbReference>
<evidence type="ECO:0000313" key="8">
    <source>
        <dbReference type="Proteomes" id="UP000078454"/>
    </source>
</evidence>
<evidence type="ECO:0000256" key="1">
    <source>
        <dbReference type="ARBA" id="ARBA00009902"/>
    </source>
</evidence>
<dbReference type="EMBL" id="LYPB01000047">
    <property type="protein sequence ID" value="OAS21919.1"/>
    <property type="molecule type" value="Genomic_DNA"/>
</dbReference>
<comment type="caution">
    <text evidence="7">The sequence shown here is derived from an EMBL/GenBank/DDBJ whole genome shotgun (WGS) entry which is preliminary data.</text>
</comment>
<dbReference type="Pfam" id="PF00251">
    <property type="entry name" value="Glyco_hydro_32N"/>
    <property type="match status" value="1"/>
</dbReference>
<keyword evidence="3 4" id="KW-0326">Glycosidase</keyword>
<evidence type="ECO:0000256" key="4">
    <source>
        <dbReference type="RuleBase" id="RU362110"/>
    </source>
</evidence>
<evidence type="ECO:0000256" key="3">
    <source>
        <dbReference type="ARBA" id="ARBA00023295"/>
    </source>
</evidence>
<protein>
    <submittedName>
        <fullName evidence="7">Fructan hydrolase</fullName>
    </submittedName>
</protein>
<comment type="similarity">
    <text evidence="1 4">Belongs to the glycosyl hydrolase 32 family.</text>
</comment>
<keyword evidence="8" id="KW-1185">Reference proteome</keyword>
<dbReference type="Gene3D" id="2.115.10.20">
    <property type="entry name" value="Glycosyl hydrolase domain, family 43"/>
    <property type="match status" value="1"/>
</dbReference>
<dbReference type="Gene3D" id="2.60.120.560">
    <property type="entry name" value="Exo-inulinase, domain 1"/>
    <property type="match status" value="1"/>
</dbReference>
<dbReference type="GO" id="GO:0005987">
    <property type="term" value="P:sucrose catabolic process"/>
    <property type="evidence" value="ECO:0007669"/>
    <property type="project" value="TreeGrafter"/>
</dbReference>
<evidence type="ECO:0000259" key="6">
    <source>
        <dbReference type="Pfam" id="PF08244"/>
    </source>
</evidence>
<dbReference type="Proteomes" id="UP000078454">
    <property type="component" value="Unassembled WGS sequence"/>
</dbReference>
<dbReference type="STRING" id="1850517.A8708_06820"/>
<dbReference type="InterPro" id="IPR023296">
    <property type="entry name" value="Glyco_hydro_beta-prop_sf"/>
</dbReference>
<sequence>MNDPNGLVYFKGEYHLFYQYTVNSTSPDFPHMHWGHAVSQDLVHWNELPPAIAPDKDGAIFSGSAVVDINNTSGFFDQEGSGLVAFYTNEGNQAQPGKPQVQSLAYSRDQGRTWTKFEGNPVLFPASETPDFRDPKVFWHEESSKWVMVLAARDRVEFFTSKDLKSWSYASEFGSKVTGVHRGVFECPDIVQISVDNDPNKTKWVLILSVGDLNGESGNDPEPPAGGSGMMYFIGHFDGQSFVPDKAIESIDDIQWIDFGSDFYAAVTWNGIPHEDGRAIWIGWMNNWRYAKELPSLEWRGNMSLPREIQLKAYPEGLRMIQKPVTELGKLRNPILNLTELTVNAGDNPLSETTALKAEIIGEFEIGSATEFGFKVRKSSSQETVIGYDVVKEELFLDRTNHGSSDFHRDFAAKHTAPLKSENKRIQLTIYLDGSNIELFVNQGSIVITDLIFPDFESQGLELYALGGEVKVISLQINEITGIWESKPI</sequence>
<accession>A0A198AKA6</accession>
<dbReference type="SUPFAM" id="SSF49899">
    <property type="entry name" value="Concanavalin A-like lectins/glucanases"/>
    <property type="match status" value="1"/>
</dbReference>
<dbReference type="InterPro" id="IPR013189">
    <property type="entry name" value="Glyco_hydro_32_C"/>
</dbReference>
<organism evidence="7 8">
    <name type="scientific">Paenibacillus oryzisoli</name>
    <dbReference type="NCBI Taxonomy" id="1850517"/>
    <lineage>
        <taxon>Bacteria</taxon>
        <taxon>Bacillati</taxon>
        <taxon>Bacillota</taxon>
        <taxon>Bacilli</taxon>
        <taxon>Bacillales</taxon>
        <taxon>Paenibacillaceae</taxon>
        <taxon>Paenibacillus</taxon>
    </lineage>
</organism>
<dbReference type="PANTHER" id="PTHR42800">
    <property type="entry name" value="EXOINULINASE INUD (AFU_ORTHOLOGUE AFUA_5G00480)"/>
    <property type="match status" value="1"/>
</dbReference>
<gene>
    <name evidence="7" type="ORF">A8708_06820</name>
</gene>
<evidence type="ECO:0000256" key="2">
    <source>
        <dbReference type="ARBA" id="ARBA00022801"/>
    </source>
</evidence>
<dbReference type="Pfam" id="PF08244">
    <property type="entry name" value="Glyco_hydro_32C"/>
    <property type="match status" value="1"/>
</dbReference>
<proteinExistence type="inferred from homology"/>
<feature type="domain" description="Glycosyl hydrolase family 32 C-terminal" evidence="6">
    <location>
        <begin position="339"/>
        <end position="478"/>
    </location>
</feature>
<evidence type="ECO:0000313" key="7">
    <source>
        <dbReference type="EMBL" id="OAS21919.1"/>
    </source>
</evidence>
<dbReference type="InterPro" id="IPR013320">
    <property type="entry name" value="ConA-like_dom_sf"/>
</dbReference>